<reference evidence="1 2" key="1">
    <citation type="journal article" date="2020" name="Genome Biol. Evol.">
        <title>Comparative genomics of Sclerotiniaceae.</title>
        <authorList>
            <person name="Valero Jimenez C.A."/>
            <person name="Steentjes M."/>
            <person name="Scholten O.E."/>
            <person name="Van Kan J.A.L."/>
        </authorList>
    </citation>
    <scope>NUCLEOTIDE SEQUENCE [LARGE SCALE GENOMIC DNA]</scope>
    <source>
        <strain evidence="1 2">B1</strain>
    </source>
</reference>
<sequence length="92" mass="10856">MYYSGWWHLEAWTDSRRETRFIPSLNHSNIPRRWKGPFKFHLKAPVTYAPYQIIIIAESAFEDPSQSSFRCGVSAFDCTLENMSFARQSYDI</sequence>
<protein>
    <submittedName>
        <fullName evidence="1">Uncharacterized protein</fullName>
    </submittedName>
</protein>
<organism evidence="1 2">
    <name type="scientific">Botrytis deweyae</name>
    <dbReference type="NCBI Taxonomy" id="2478750"/>
    <lineage>
        <taxon>Eukaryota</taxon>
        <taxon>Fungi</taxon>
        <taxon>Dikarya</taxon>
        <taxon>Ascomycota</taxon>
        <taxon>Pezizomycotina</taxon>
        <taxon>Leotiomycetes</taxon>
        <taxon>Helotiales</taxon>
        <taxon>Sclerotiniaceae</taxon>
        <taxon>Botrytis</taxon>
    </lineage>
</organism>
<keyword evidence="2" id="KW-1185">Reference proteome</keyword>
<name>A0ABQ7IZF7_9HELO</name>
<dbReference type="EMBL" id="RCSX01000003">
    <property type="protein sequence ID" value="KAF7937687.1"/>
    <property type="molecule type" value="Genomic_DNA"/>
</dbReference>
<dbReference type="RefSeq" id="XP_038814605.1">
    <property type="nucleotide sequence ID" value="XM_038949620.1"/>
</dbReference>
<comment type="caution">
    <text evidence="1">The sequence shown here is derived from an EMBL/GenBank/DDBJ whole genome shotgun (WGS) entry which is preliminary data.</text>
</comment>
<evidence type="ECO:0000313" key="1">
    <source>
        <dbReference type="EMBL" id="KAF7937687.1"/>
    </source>
</evidence>
<accession>A0ABQ7IZF7</accession>
<dbReference type="GeneID" id="62228775"/>
<dbReference type="Proteomes" id="UP000783213">
    <property type="component" value="Unassembled WGS sequence"/>
</dbReference>
<gene>
    <name evidence="1" type="ORF">EAE98_002001</name>
</gene>
<evidence type="ECO:0000313" key="2">
    <source>
        <dbReference type="Proteomes" id="UP000783213"/>
    </source>
</evidence>
<proteinExistence type="predicted"/>